<reference evidence="1 3" key="2">
    <citation type="journal article" date="2013" name="Nature">
        <title>Insights into bilaterian evolution from three spiralian genomes.</title>
        <authorList>
            <person name="Simakov O."/>
            <person name="Marletaz F."/>
            <person name="Cho S.J."/>
            <person name="Edsinger-Gonzales E."/>
            <person name="Havlak P."/>
            <person name="Hellsten U."/>
            <person name="Kuo D.H."/>
            <person name="Larsson T."/>
            <person name="Lv J."/>
            <person name="Arendt D."/>
            <person name="Savage R."/>
            <person name="Osoegawa K."/>
            <person name="de Jong P."/>
            <person name="Grimwood J."/>
            <person name="Chapman J.A."/>
            <person name="Shapiro H."/>
            <person name="Aerts A."/>
            <person name="Otillar R.P."/>
            <person name="Terry A.Y."/>
            <person name="Boore J.L."/>
            <person name="Grigoriev I.V."/>
            <person name="Lindberg D.R."/>
            <person name="Seaver E.C."/>
            <person name="Weisblat D.A."/>
            <person name="Putnam N.H."/>
            <person name="Rokhsar D.S."/>
        </authorList>
    </citation>
    <scope>NUCLEOTIDE SEQUENCE</scope>
    <source>
        <strain evidence="1 3">I ESC-2004</strain>
    </source>
</reference>
<keyword evidence="3" id="KW-1185">Reference proteome</keyword>
<dbReference type="HOGENOM" id="CLU_1745091_0_0_1"/>
<proteinExistence type="predicted"/>
<reference evidence="3" key="1">
    <citation type="submission" date="2012-12" db="EMBL/GenBank/DDBJ databases">
        <authorList>
            <person name="Hellsten U."/>
            <person name="Grimwood J."/>
            <person name="Chapman J.A."/>
            <person name="Shapiro H."/>
            <person name="Aerts A."/>
            <person name="Otillar R.P."/>
            <person name="Terry A.Y."/>
            <person name="Boore J.L."/>
            <person name="Simakov O."/>
            <person name="Marletaz F."/>
            <person name="Cho S.-J."/>
            <person name="Edsinger-Gonzales E."/>
            <person name="Havlak P."/>
            <person name="Kuo D.-H."/>
            <person name="Larsson T."/>
            <person name="Lv J."/>
            <person name="Arendt D."/>
            <person name="Savage R."/>
            <person name="Osoegawa K."/>
            <person name="de Jong P."/>
            <person name="Lindberg D.R."/>
            <person name="Seaver E.C."/>
            <person name="Weisblat D.A."/>
            <person name="Putnam N.H."/>
            <person name="Grigoriev I.V."/>
            <person name="Rokhsar D.S."/>
        </authorList>
    </citation>
    <scope>NUCLEOTIDE SEQUENCE</scope>
    <source>
        <strain evidence="3">I ESC-2004</strain>
    </source>
</reference>
<accession>R7VFP3</accession>
<dbReference type="OrthoDB" id="160294at2759"/>
<sequence>EIELGQGGSAAFRVDGNDMWDTSMENTTNYETLSTVAAGLRTTAKYVCVDEIEGWKGKIGESAEIFRLATLNDKLAIYWDGVKSVRIDVSTQPAVCGICGQIGSSALVIGDFDVTQKNLTDCPSKAPSQAKGQETDGVQEFANSWYVKDQTREMTETTKRNRLKELEELELRNVILMK</sequence>
<evidence type="ECO:0000313" key="2">
    <source>
        <dbReference type="EnsemblMetazoa" id="CapteP217396"/>
    </source>
</evidence>
<dbReference type="AlphaFoldDB" id="R7VFP3"/>
<evidence type="ECO:0000313" key="1">
    <source>
        <dbReference type="EMBL" id="ELU14500.1"/>
    </source>
</evidence>
<feature type="non-terminal residue" evidence="1">
    <location>
        <position position="1"/>
    </location>
</feature>
<dbReference type="EnsemblMetazoa" id="CapteT217396">
    <property type="protein sequence ID" value="CapteP217396"/>
    <property type="gene ID" value="CapteG217396"/>
</dbReference>
<reference evidence="2" key="3">
    <citation type="submission" date="2015-06" db="UniProtKB">
        <authorList>
            <consortium name="EnsemblMetazoa"/>
        </authorList>
    </citation>
    <scope>IDENTIFICATION</scope>
</reference>
<dbReference type="Proteomes" id="UP000014760">
    <property type="component" value="Unassembled WGS sequence"/>
</dbReference>
<dbReference type="EMBL" id="AMQN01038619">
    <property type="status" value="NOT_ANNOTATED_CDS"/>
    <property type="molecule type" value="Genomic_DNA"/>
</dbReference>
<protein>
    <recommendedName>
        <fullName evidence="4">VWFD domain-containing protein</fullName>
    </recommendedName>
</protein>
<evidence type="ECO:0008006" key="4">
    <source>
        <dbReference type="Google" id="ProtNLM"/>
    </source>
</evidence>
<organism evidence="1">
    <name type="scientific">Capitella teleta</name>
    <name type="common">Polychaete worm</name>
    <dbReference type="NCBI Taxonomy" id="283909"/>
    <lineage>
        <taxon>Eukaryota</taxon>
        <taxon>Metazoa</taxon>
        <taxon>Spiralia</taxon>
        <taxon>Lophotrochozoa</taxon>
        <taxon>Annelida</taxon>
        <taxon>Polychaeta</taxon>
        <taxon>Sedentaria</taxon>
        <taxon>Scolecida</taxon>
        <taxon>Capitellidae</taxon>
        <taxon>Capitella</taxon>
    </lineage>
</organism>
<evidence type="ECO:0000313" key="3">
    <source>
        <dbReference type="Proteomes" id="UP000014760"/>
    </source>
</evidence>
<dbReference type="EMBL" id="KB294440">
    <property type="protein sequence ID" value="ELU14500.1"/>
    <property type="molecule type" value="Genomic_DNA"/>
</dbReference>
<name>R7VFP3_CAPTE</name>
<gene>
    <name evidence="1" type="ORF">CAPTEDRAFT_217396</name>
</gene>